<name>A0A3S5CH61_9PLAT</name>
<dbReference type="EMBL" id="CAAALY010002971">
    <property type="protein sequence ID" value="VEL08022.1"/>
    <property type="molecule type" value="Genomic_DNA"/>
</dbReference>
<comment type="caution">
    <text evidence="1">The sequence shown here is derived from an EMBL/GenBank/DDBJ whole genome shotgun (WGS) entry which is preliminary data.</text>
</comment>
<evidence type="ECO:0000313" key="1">
    <source>
        <dbReference type="EMBL" id="VEL08022.1"/>
    </source>
</evidence>
<proteinExistence type="predicted"/>
<keyword evidence="2" id="KW-1185">Reference proteome</keyword>
<dbReference type="AlphaFoldDB" id="A0A3S5CH61"/>
<accession>A0A3S5CH61</accession>
<organism evidence="1 2">
    <name type="scientific">Protopolystoma xenopodis</name>
    <dbReference type="NCBI Taxonomy" id="117903"/>
    <lineage>
        <taxon>Eukaryota</taxon>
        <taxon>Metazoa</taxon>
        <taxon>Spiralia</taxon>
        <taxon>Lophotrochozoa</taxon>
        <taxon>Platyhelminthes</taxon>
        <taxon>Monogenea</taxon>
        <taxon>Polyopisthocotylea</taxon>
        <taxon>Polystomatidea</taxon>
        <taxon>Polystomatidae</taxon>
        <taxon>Protopolystoma</taxon>
    </lineage>
</organism>
<sequence>MFSCPDDVRHMTDASSASIHRSRRAVCRGPIRTNLQPQLQCNPLTASGGINLRIPSIRLFKRNEGYSNIRHRQSLNISFNEIYEAKNVAASLVATFQRQAALWLATDGTILLPDGPIEPPCGLPELELADDDPAWLLPVLIKNLPKTLKIQIIRAASEVP</sequence>
<dbReference type="Proteomes" id="UP000784294">
    <property type="component" value="Unassembled WGS sequence"/>
</dbReference>
<protein>
    <submittedName>
        <fullName evidence="1">Uncharacterized protein</fullName>
    </submittedName>
</protein>
<gene>
    <name evidence="1" type="ORF">PXEA_LOCUS1462</name>
</gene>
<reference evidence="1" key="1">
    <citation type="submission" date="2018-11" db="EMBL/GenBank/DDBJ databases">
        <authorList>
            <consortium name="Pathogen Informatics"/>
        </authorList>
    </citation>
    <scope>NUCLEOTIDE SEQUENCE</scope>
</reference>
<evidence type="ECO:0000313" key="2">
    <source>
        <dbReference type="Proteomes" id="UP000784294"/>
    </source>
</evidence>